<gene>
    <name evidence="2" type="ORF">RHRU231_960062</name>
</gene>
<dbReference type="AlphaFoldDB" id="A0A098BUY3"/>
<keyword evidence="2" id="KW-0378">Hydrolase</keyword>
<proteinExistence type="predicted"/>
<evidence type="ECO:0000313" key="3">
    <source>
        <dbReference type="Proteomes" id="UP000042997"/>
    </source>
</evidence>
<sequence length="1158" mass="126941">MTITNRELLYQDPTQTKIPNDGVAQVVRPETEQQWDVLRWELHSFVCDGQYARGLEKVLDSFLTNLTQAQQPAVWVSGFYGSGKSHMVRVLEHLWRDVALPTGERARDIVTLTADIRGHLTELSTAGKRLGGLWSAAGTLASGKSDAVRLAFLSILFESAGLPTQYEHARFTIWARENGYLDAIQAAVETEGRAFNKEIHDLYVSPVIAKALLDADPTLGGSVKDVRELLKAQFPPTTKDVTDDEMFDVLDDVLRLQSSTPGKLPLTLVVLDEMQQYIGDDNDKALAVQNIVQGCSARFESTVLFVATGQSALTATPTLQKLIDRFPLPVELSDNDVETVVREVVLRKKPEYVPQLKTTIDASTGEIDRHLGGTRFAPRAEEKPKLVPDYPVLPNRWRLWSEMLRAVDRAGKSGLVRSQLGLIHGGARSVADRPVGNVIGADYLFFDDKAHVDMLMSGVLLREVDDFIQRMVSEGGDSAVKGRLCALIFLISQMSQPVLGGETGLRATVPFLADLLVEDLAEDGARLRKRVPDLLEELVAEGRIVQDGDTYRLLTQEDAEWEKDYRTRLAAVRDDDTHISQVRSERLMAAVEAALGNLKLTHGVSKTPRKLDIHWGQDEPVVDGSGVPVWVRDEWSTSESAVRKAAAESGDESPIVFVFLPRHESDRIRDALATRVAAEETLNRPVPQTDEGRAARQAMASRRDRAEEEVVALFDDVVACADVFQGGGTELTTTSSLRDSVATAANRSLIRLFPKFTQGDNPNWGKVIVKAREGAPDALTAVGHPAEPTTHPVCKEVLAAISPGGTKGADLQKRFTGPRFGWPKDAVSGAVLVLLAAGNIRAAQDGRELGGPKELPQTQIGKVTLYKEDEPPSAQQRLALRGLLTAAGISYESGQEGAQIPALLQQLKDLAARTGGAPPLPEAPDTKHLDAWLALTGNQRFRKIADEHERISADLELWQTGATRREKREMAWRDLERLLRHADGLPVAETVTPAVAAIRDGRQLLDDPDPSAPLLSQLAAALRAEVNERAQRLADAQHTAVAELEAMPEWNELDPADRDTIVAEAKLISTAPPDVSTESKLLESLDSVPLSAWIDRITLVESRRDQARQRAAKKLEPKSVEVKPPATTFRPGDDPTPYFNELRAVVQSHLEAGTTVII</sequence>
<reference evidence="2 3" key="1">
    <citation type="journal article" date="2014" name="Genome Announc.">
        <title>Draft Genome Sequence of Propane- and Butane-Oxidizing Actinobacterium Rhodococcus ruber IEGM 231.</title>
        <authorList>
            <person name="Ivshina I.B."/>
            <person name="Kuyukina M.S."/>
            <person name="Krivoruchko A.V."/>
            <person name="Barbe V."/>
            <person name="Fischer C."/>
        </authorList>
    </citation>
    <scope>NUCLEOTIDE SEQUENCE [LARGE SCALE GENOMIC DNA]</scope>
</reference>
<name>A0A098BUY3_9NOCA</name>
<protein>
    <submittedName>
        <fullName evidence="2">Putative P-loop containing nucleoside triphosphate hydrolase</fullName>
    </submittedName>
</protein>
<evidence type="ECO:0000256" key="1">
    <source>
        <dbReference type="SAM" id="MobiDB-lite"/>
    </source>
</evidence>
<dbReference type="OrthoDB" id="3201900at2"/>
<evidence type="ECO:0000313" key="2">
    <source>
        <dbReference type="EMBL" id="CDZ92533.1"/>
    </source>
</evidence>
<feature type="compositionally biased region" description="Basic and acidic residues" evidence="1">
    <location>
        <begin position="1110"/>
        <end position="1121"/>
    </location>
</feature>
<organism evidence="2 3">
    <name type="scientific">Rhodococcus ruber</name>
    <dbReference type="NCBI Taxonomy" id="1830"/>
    <lineage>
        <taxon>Bacteria</taxon>
        <taxon>Bacillati</taxon>
        <taxon>Actinomycetota</taxon>
        <taxon>Actinomycetes</taxon>
        <taxon>Mycobacteriales</taxon>
        <taxon>Nocardiaceae</taxon>
        <taxon>Rhodococcus</taxon>
    </lineage>
</organism>
<dbReference type="InterPro" id="IPR047679">
    <property type="entry name" value="BREX_BrxC"/>
</dbReference>
<feature type="region of interest" description="Disordered" evidence="1">
    <location>
        <begin position="1110"/>
        <end position="1135"/>
    </location>
</feature>
<dbReference type="Proteomes" id="UP000042997">
    <property type="component" value="Unassembled WGS sequence"/>
</dbReference>
<dbReference type="NCBIfam" id="NF033441">
    <property type="entry name" value="BREX_BrxC"/>
    <property type="match status" value="1"/>
</dbReference>
<accession>A0A098BUY3</accession>
<dbReference type="RefSeq" id="WP_052455381.1">
    <property type="nucleotide sequence ID" value="NZ_JASHLB010000041.1"/>
</dbReference>
<dbReference type="GO" id="GO:0016787">
    <property type="term" value="F:hydrolase activity"/>
    <property type="evidence" value="ECO:0007669"/>
    <property type="project" value="UniProtKB-KW"/>
</dbReference>
<dbReference type="EMBL" id="CCSD01000112">
    <property type="protein sequence ID" value="CDZ92533.1"/>
    <property type="molecule type" value="Genomic_DNA"/>
</dbReference>